<accession>A0A2P2J4P5</accession>
<protein>
    <submittedName>
        <fullName evidence="1">Uncharacterized protein</fullName>
    </submittedName>
</protein>
<proteinExistence type="predicted"/>
<sequence>MVNTHSWFQQEKADSNVKANSEFQSKKAYKQKVLQSNNLSKWVFTLYSIQAHTQVS</sequence>
<reference evidence="1" key="1">
    <citation type="submission" date="2018-02" db="EMBL/GenBank/DDBJ databases">
        <title>Rhizophora mucronata_Transcriptome.</title>
        <authorList>
            <person name="Meera S.P."/>
            <person name="Sreeshan A."/>
            <person name="Augustine A."/>
        </authorList>
    </citation>
    <scope>NUCLEOTIDE SEQUENCE</scope>
    <source>
        <tissue evidence="1">Leaf</tissue>
    </source>
</reference>
<dbReference type="EMBL" id="GGEC01007978">
    <property type="protein sequence ID" value="MBW88461.1"/>
    <property type="molecule type" value="Transcribed_RNA"/>
</dbReference>
<name>A0A2P2J4P5_RHIMU</name>
<evidence type="ECO:0000313" key="1">
    <source>
        <dbReference type="EMBL" id="MBW88461.1"/>
    </source>
</evidence>
<organism evidence="1">
    <name type="scientific">Rhizophora mucronata</name>
    <name type="common">Asiatic mangrove</name>
    <dbReference type="NCBI Taxonomy" id="61149"/>
    <lineage>
        <taxon>Eukaryota</taxon>
        <taxon>Viridiplantae</taxon>
        <taxon>Streptophyta</taxon>
        <taxon>Embryophyta</taxon>
        <taxon>Tracheophyta</taxon>
        <taxon>Spermatophyta</taxon>
        <taxon>Magnoliopsida</taxon>
        <taxon>eudicotyledons</taxon>
        <taxon>Gunneridae</taxon>
        <taxon>Pentapetalae</taxon>
        <taxon>rosids</taxon>
        <taxon>fabids</taxon>
        <taxon>Malpighiales</taxon>
        <taxon>Rhizophoraceae</taxon>
        <taxon>Rhizophora</taxon>
    </lineage>
</organism>
<dbReference type="AlphaFoldDB" id="A0A2P2J4P5"/>